<dbReference type="Gene3D" id="3.40.309.10">
    <property type="entry name" value="Aldehyde Dehydrogenase, Chain A, domain 2"/>
    <property type="match status" value="1"/>
</dbReference>
<reference evidence="6 7" key="2">
    <citation type="submission" date="2020-05" db="EMBL/GenBank/DDBJ databases">
        <title>Draft genome sequence of Desulfovibrio sp. strainFSS-1.</title>
        <authorList>
            <person name="Shimoshige H."/>
            <person name="Kobayashi H."/>
            <person name="Maekawa T."/>
        </authorList>
    </citation>
    <scope>NUCLEOTIDE SEQUENCE [LARGE SCALE GENOMIC DNA]</scope>
    <source>
        <strain evidence="6 7">SIID29052-01</strain>
    </source>
</reference>
<dbReference type="InterPro" id="IPR010102">
    <property type="entry name" value="Succ_semiAld_DH"/>
</dbReference>
<dbReference type="InterPro" id="IPR016160">
    <property type="entry name" value="Ald_DH_CS_CYS"/>
</dbReference>
<dbReference type="InterPro" id="IPR016163">
    <property type="entry name" value="Ald_DH_C"/>
</dbReference>
<reference evidence="6 7" key="1">
    <citation type="submission" date="2020-04" db="EMBL/GenBank/DDBJ databases">
        <authorList>
            <consortium name="Desulfovibrio sp. FSS-1 genome sequencing consortium"/>
            <person name="Shimoshige H."/>
            <person name="Kobayashi H."/>
            <person name="Maekawa T."/>
        </authorList>
    </citation>
    <scope>NUCLEOTIDE SEQUENCE [LARGE SCALE GENOMIC DNA]</scope>
    <source>
        <strain evidence="6 7">SIID29052-01</strain>
    </source>
</reference>
<dbReference type="NCBIfam" id="TIGR01780">
    <property type="entry name" value="SSADH"/>
    <property type="match status" value="1"/>
</dbReference>
<comment type="caution">
    <text evidence="6">The sequence shown here is derived from an EMBL/GenBank/DDBJ whole genome shotgun (WGS) entry which is preliminary data.</text>
</comment>
<proteinExistence type="inferred from homology"/>
<dbReference type="PANTHER" id="PTHR43353">
    <property type="entry name" value="SUCCINATE-SEMIALDEHYDE DEHYDROGENASE, MITOCHONDRIAL"/>
    <property type="match status" value="1"/>
</dbReference>
<dbReference type="AlphaFoldDB" id="A0A6V8LWI5"/>
<dbReference type="InterPro" id="IPR029510">
    <property type="entry name" value="Ald_DH_CS_GLU"/>
</dbReference>
<dbReference type="EMBL" id="BLTE01000033">
    <property type="protein sequence ID" value="GFK96094.1"/>
    <property type="molecule type" value="Genomic_DNA"/>
</dbReference>
<dbReference type="GO" id="GO:0009450">
    <property type="term" value="P:gamma-aminobutyric acid catabolic process"/>
    <property type="evidence" value="ECO:0007669"/>
    <property type="project" value="InterPro"/>
</dbReference>
<dbReference type="RefSeq" id="WP_173087230.1">
    <property type="nucleotide sequence ID" value="NZ_BLTE01000033.1"/>
</dbReference>
<organism evidence="6 7">
    <name type="scientific">Fundidesulfovibrio magnetotacticus</name>
    <dbReference type="NCBI Taxonomy" id="2730080"/>
    <lineage>
        <taxon>Bacteria</taxon>
        <taxon>Pseudomonadati</taxon>
        <taxon>Thermodesulfobacteriota</taxon>
        <taxon>Desulfovibrionia</taxon>
        <taxon>Desulfovibrionales</taxon>
        <taxon>Desulfovibrionaceae</taxon>
        <taxon>Fundidesulfovibrio</taxon>
    </lineage>
</organism>
<gene>
    <name evidence="6" type="primary">davD</name>
    <name evidence="6" type="ORF">NNJEOMEG_03968</name>
</gene>
<dbReference type="GO" id="GO:0005829">
    <property type="term" value="C:cytosol"/>
    <property type="evidence" value="ECO:0007669"/>
    <property type="project" value="TreeGrafter"/>
</dbReference>
<dbReference type="InterPro" id="IPR015590">
    <property type="entry name" value="Aldehyde_DH_dom"/>
</dbReference>
<evidence type="ECO:0000256" key="1">
    <source>
        <dbReference type="ARBA" id="ARBA00009986"/>
    </source>
</evidence>
<accession>A0A6V8LWI5</accession>
<dbReference type="Gene3D" id="3.40.605.10">
    <property type="entry name" value="Aldehyde Dehydrogenase, Chain A, domain 1"/>
    <property type="match status" value="1"/>
</dbReference>
<evidence type="ECO:0000313" key="6">
    <source>
        <dbReference type="EMBL" id="GFK96094.1"/>
    </source>
</evidence>
<sequence>MRPEDLRLWKNLCYIDGQWTPALEGGVLEVSNPATGETLGTVPRCGVKETSLAISSAARAMTAWQALSPLERGEPLHALHRLIKENIDELAAILTLEQGKPLAEARGEILQGASYFPWFAEEARRLYGRVIPSPAPGKRPLTMSRPVGVTGIITPWNFPFAMIPRKAAPALAAGCTVVVKPASATPYSALALAALAEEAGIPAGVFNVVTGSASAIGGELTGDPRVRKISFTGSTEVGKKLMAQCAATVKRVSLELGGNAPFIVFDDADMDKAAEGALISKFRNSGQTCICANRLLVQESALNAFVERFQARVAVLKSGSGLIPGVTQGPLIDRAAVEHVQALVDDALVHGARLLAGGKPHALGGLFYEPTLLAGVTPSMRVYREEIFGPVAPIVTFATEKQAVEMANDTDVGLASYLFTHDLGRAWRVSEALEYGMVGVNEVILAMAEAPFGGVKESGMGREGGQEGIQDYLDTKYVLMGIGV</sequence>
<dbReference type="Pfam" id="PF00171">
    <property type="entry name" value="Aldedh"/>
    <property type="match status" value="1"/>
</dbReference>
<evidence type="ECO:0000313" key="7">
    <source>
        <dbReference type="Proteomes" id="UP000494245"/>
    </source>
</evidence>
<keyword evidence="7" id="KW-1185">Reference proteome</keyword>
<name>A0A6V8LWI5_9BACT</name>
<keyword evidence="2 4" id="KW-0560">Oxidoreductase</keyword>
<evidence type="ECO:0000256" key="3">
    <source>
        <dbReference type="PROSITE-ProRule" id="PRU10007"/>
    </source>
</evidence>
<dbReference type="InterPro" id="IPR016161">
    <property type="entry name" value="Ald_DH/histidinol_DH"/>
</dbReference>
<dbReference type="InterPro" id="IPR050740">
    <property type="entry name" value="Aldehyde_DH_Superfamily"/>
</dbReference>
<dbReference type="FunFam" id="3.40.605.10:FF:000005">
    <property type="entry name" value="Succinate-semialdehyde dehydrogenase I"/>
    <property type="match status" value="1"/>
</dbReference>
<dbReference type="CDD" id="cd07103">
    <property type="entry name" value="ALDH_F5_SSADH_GabD"/>
    <property type="match status" value="1"/>
</dbReference>
<feature type="domain" description="Aldehyde dehydrogenase" evidence="5">
    <location>
        <begin position="24"/>
        <end position="478"/>
    </location>
</feature>
<dbReference type="PANTHER" id="PTHR43353:SF5">
    <property type="entry name" value="SUCCINATE-SEMIALDEHYDE DEHYDROGENASE, MITOCHONDRIAL"/>
    <property type="match status" value="1"/>
</dbReference>
<evidence type="ECO:0000256" key="4">
    <source>
        <dbReference type="RuleBase" id="RU003345"/>
    </source>
</evidence>
<dbReference type="PROSITE" id="PS00070">
    <property type="entry name" value="ALDEHYDE_DEHYDR_CYS"/>
    <property type="match status" value="1"/>
</dbReference>
<dbReference type="GO" id="GO:0004777">
    <property type="term" value="F:succinate-semialdehyde dehydrogenase (NAD+) activity"/>
    <property type="evidence" value="ECO:0007669"/>
    <property type="project" value="TreeGrafter"/>
</dbReference>
<evidence type="ECO:0000256" key="2">
    <source>
        <dbReference type="ARBA" id="ARBA00023002"/>
    </source>
</evidence>
<dbReference type="SUPFAM" id="SSF53720">
    <property type="entry name" value="ALDH-like"/>
    <property type="match status" value="1"/>
</dbReference>
<comment type="similarity">
    <text evidence="1 4">Belongs to the aldehyde dehydrogenase family.</text>
</comment>
<dbReference type="FunFam" id="3.40.309.10:FF:000004">
    <property type="entry name" value="Succinate-semialdehyde dehydrogenase I"/>
    <property type="match status" value="1"/>
</dbReference>
<feature type="active site" evidence="3">
    <location>
        <position position="255"/>
    </location>
</feature>
<dbReference type="InterPro" id="IPR016162">
    <property type="entry name" value="Ald_DH_N"/>
</dbReference>
<dbReference type="EC" id="1.2.1.20" evidence="6"/>
<protein>
    <submittedName>
        <fullName evidence="6">Glutarate-semialdehyde dehydrogenase DavD</fullName>
        <ecNumber evidence="6">1.2.1.20</ecNumber>
    </submittedName>
</protein>
<dbReference type="PROSITE" id="PS00687">
    <property type="entry name" value="ALDEHYDE_DEHYDR_GLU"/>
    <property type="match status" value="1"/>
</dbReference>
<dbReference type="Proteomes" id="UP000494245">
    <property type="component" value="Unassembled WGS sequence"/>
</dbReference>
<evidence type="ECO:0000259" key="5">
    <source>
        <dbReference type="Pfam" id="PF00171"/>
    </source>
</evidence>
<dbReference type="GO" id="GO:0102810">
    <property type="term" value="F:glutarate-semialdehyde dehydrogenase (NADP+) activity"/>
    <property type="evidence" value="ECO:0007669"/>
    <property type="project" value="UniProtKB-EC"/>
</dbReference>